<feature type="transmembrane region" description="Helical" evidence="2">
    <location>
        <begin position="374"/>
        <end position="395"/>
    </location>
</feature>
<evidence type="ECO:0000313" key="6">
    <source>
        <dbReference type="Proteomes" id="UP001282288"/>
    </source>
</evidence>
<keyword evidence="5" id="KW-1185">Reference proteome</keyword>
<feature type="transmembrane region" description="Helical" evidence="2">
    <location>
        <begin position="110"/>
        <end position="132"/>
    </location>
</feature>
<dbReference type="Proteomes" id="UP001272987">
    <property type="component" value="Unassembled WGS sequence"/>
</dbReference>
<dbReference type="EMBL" id="JARAWP010000044">
    <property type="protein sequence ID" value="MDX3025226.1"/>
    <property type="molecule type" value="Genomic_DNA"/>
</dbReference>
<proteinExistence type="predicted"/>
<protein>
    <submittedName>
        <fullName evidence="3">ABC transporter permease</fullName>
    </submittedName>
</protein>
<keyword evidence="2" id="KW-1133">Transmembrane helix</keyword>
<gene>
    <name evidence="3" type="ORF">PV399_39790</name>
    <name evidence="4" type="ORF">PV666_46285</name>
</gene>
<feature type="transmembrane region" description="Helical" evidence="2">
    <location>
        <begin position="244"/>
        <end position="268"/>
    </location>
</feature>
<comment type="caution">
    <text evidence="3">The sequence shown here is derived from an EMBL/GenBank/DDBJ whole genome shotgun (WGS) entry which is preliminary data.</text>
</comment>
<keyword evidence="2" id="KW-0812">Transmembrane</keyword>
<feature type="transmembrane region" description="Helical" evidence="2">
    <location>
        <begin position="198"/>
        <end position="224"/>
    </location>
</feature>
<feature type="transmembrane region" description="Helical" evidence="2">
    <location>
        <begin position="152"/>
        <end position="177"/>
    </location>
</feature>
<feature type="compositionally biased region" description="Pro residues" evidence="1">
    <location>
        <begin position="54"/>
        <end position="67"/>
    </location>
</feature>
<reference evidence="3 5" key="1">
    <citation type="journal article" date="2023" name="Microb. Genom.">
        <title>Mesoterricola silvestris gen. nov., sp. nov., Mesoterricola sediminis sp. nov., Geothrix oryzae sp. nov., Geothrix edaphica sp. nov., Geothrix rubra sp. nov., and Geothrix limicola sp. nov., six novel members of Acidobacteriota isolated from soils.</title>
        <authorList>
            <person name="Weisberg A.J."/>
            <person name="Pearce E."/>
            <person name="Kramer C.G."/>
            <person name="Chang J.H."/>
            <person name="Clarke C.R."/>
        </authorList>
    </citation>
    <scope>NUCLEOTIDE SEQUENCE</scope>
    <source>
        <strain evidence="4 5">NB05-1H</strain>
        <strain evidence="3">NRRL_B-16521</strain>
    </source>
</reference>
<keyword evidence="2" id="KW-0472">Membrane</keyword>
<dbReference type="RefSeq" id="WP_010355735.1">
    <property type="nucleotide sequence ID" value="NZ_BCML01000050.1"/>
</dbReference>
<organism evidence="3 6">
    <name type="scientific">Streptomyces acidiscabies</name>
    <dbReference type="NCBI Taxonomy" id="42234"/>
    <lineage>
        <taxon>Bacteria</taxon>
        <taxon>Bacillati</taxon>
        <taxon>Actinomycetota</taxon>
        <taxon>Actinomycetes</taxon>
        <taxon>Kitasatosporales</taxon>
        <taxon>Streptomycetaceae</taxon>
        <taxon>Streptomyces</taxon>
    </lineage>
</organism>
<dbReference type="AlphaFoldDB" id="A0AAP6BJV7"/>
<evidence type="ECO:0000256" key="1">
    <source>
        <dbReference type="SAM" id="MobiDB-lite"/>
    </source>
</evidence>
<evidence type="ECO:0000313" key="5">
    <source>
        <dbReference type="Proteomes" id="UP001272987"/>
    </source>
</evidence>
<feature type="compositionally biased region" description="Low complexity" evidence="1">
    <location>
        <begin position="1"/>
        <end position="23"/>
    </location>
</feature>
<evidence type="ECO:0000313" key="3">
    <source>
        <dbReference type="EMBL" id="MDX2965812.1"/>
    </source>
</evidence>
<name>A0AAP6BJV7_9ACTN</name>
<evidence type="ECO:0000313" key="4">
    <source>
        <dbReference type="EMBL" id="MDX3025226.1"/>
    </source>
</evidence>
<evidence type="ECO:0000256" key="2">
    <source>
        <dbReference type="SAM" id="Phobius"/>
    </source>
</evidence>
<feature type="compositionally biased region" description="Polar residues" evidence="1">
    <location>
        <begin position="28"/>
        <end position="49"/>
    </location>
</feature>
<feature type="transmembrane region" description="Helical" evidence="2">
    <location>
        <begin position="275"/>
        <end position="298"/>
    </location>
</feature>
<dbReference type="Proteomes" id="UP001282288">
    <property type="component" value="Unassembled WGS sequence"/>
</dbReference>
<feature type="compositionally biased region" description="Low complexity" evidence="1">
    <location>
        <begin position="73"/>
        <end position="95"/>
    </location>
</feature>
<sequence>MTTQPQDTPDPSHTPPDDLAAPPDDLRSTPNAPSPTTGHSHAATPSPSHLATPPDDPTTPPDDPTTPPNHLRSTPNTPSPAAAHPHTATPSPHPTTAHLRWLLRLHRPALASWLALVLLLAALQLAGWIPFVDGALRTARYGEGAILRHDDLFGYATTALFALPLVVGAWSGAALFGRDLESGTARLTWSQGVTPARWLGGGLLASAVLLTVGTGLLVVLHRLTWQAGDSESVHMGQWYEDDTLFTNGPAAVALVLAGLAGGALAALLCRRTLPALAVGAGIALVVREVTVRVTPYLWPTVTDTTGLHAGYRSSGLEVAAGVVTSSGAHVADPGCGPVLPEDGGASCQAVYDKVDGAGLYVTYHPESHFWPLQFAATGFVLAVAGLLALAAFLVLRRTYGPARSSAPANTGPGAVRSAALKEVTV</sequence>
<dbReference type="GeneID" id="69805183"/>
<feature type="region of interest" description="Disordered" evidence="1">
    <location>
        <begin position="1"/>
        <end position="95"/>
    </location>
</feature>
<accession>A0AAP6BJV7</accession>
<dbReference type="EMBL" id="JARAWC010000046">
    <property type="protein sequence ID" value="MDX2965812.1"/>
    <property type="molecule type" value="Genomic_DNA"/>
</dbReference>